<dbReference type="RefSeq" id="WP_129061383.1">
    <property type="nucleotide sequence ID" value="NZ_NXIE01000002.1"/>
</dbReference>
<evidence type="ECO:0000256" key="11">
    <source>
        <dbReference type="ARBA" id="ARBA00023012"/>
    </source>
</evidence>
<dbReference type="PROSITE" id="PS50109">
    <property type="entry name" value="HIS_KIN"/>
    <property type="match status" value="1"/>
</dbReference>
<evidence type="ECO:0000313" key="15">
    <source>
        <dbReference type="Proteomes" id="UP000289718"/>
    </source>
</evidence>
<dbReference type="Gene3D" id="3.30.565.10">
    <property type="entry name" value="Histidine kinase-like ATPase, C-terminal domain"/>
    <property type="match status" value="1"/>
</dbReference>
<accession>A0A4Q1AYS5</accession>
<dbReference type="EMBL" id="NXIE01000002">
    <property type="protein sequence ID" value="RXK13560.1"/>
    <property type="molecule type" value="Genomic_DNA"/>
</dbReference>
<dbReference type="SMART" id="SM00387">
    <property type="entry name" value="HATPase_c"/>
    <property type="match status" value="1"/>
</dbReference>
<evidence type="ECO:0000313" key="14">
    <source>
        <dbReference type="EMBL" id="RXK13560.1"/>
    </source>
</evidence>
<gene>
    <name evidence="14" type="ORF">CP965_07100</name>
</gene>
<feature type="domain" description="Histidine kinase" evidence="13">
    <location>
        <begin position="244"/>
        <end position="450"/>
    </location>
</feature>
<dbReference type="SMART" id="SM00388">
    <property type="entry name" value="HisKA"/>
    <property type="match status" value="1"/>
</dbReference>
<dbReference type="Gene3D" id="1.10.287.130">
    <property type="match status" value="1"/>
</dbReference>
<keyword evidence="4" id="KW-0597">Phosphoprotein</keyword>
<evidence type="ECO:0000256" key="2">
    <source>
        <dbReference type="ARBA" id="ARBA00004141"/>
    </source>
</evidence>
<dbReference type="Pfam" id="PF02518">
    <property type="entry name" value="HATPase_c"/>
    <property type="match status" value="1"/>
</dbReference>
<dbReference type="GO" id="GO:0000155">
    <property type="term" value="F:phosphorelay sensor kinase activity"/>
    <property type="evidence" value="ECO:0007669"/>
    <property type="project" value="InterPro"/>
</dbReference>
<comment type="caution">
    <text evidence="14">The sequence shown here is derived from an EMBL/GenBank/DDBJ whole genome shotgun (WGS) entry which is preliminary data.</text>
</comment>
<evidence type="ECO:0000256" key="8">
    <source>
        <dbReference type="ARBA" id="ARBA00022777"/>
    </source>
</evidence>
<dbReference type="InterPro" id="IPR050428">
    <property type="entry name" value="TCS_sensor_his_kinase"/>
</dbReference>
<dbReference type="GO" id="GO:0005524">
    <property type="term" value="F:ATP binding"/>
    <property type="evidence" value="ECO:0007669"/>
    <property type="project" value="UniProtKB-KW"/>
</dbReference>
<reference evidence="14 15" key="1">
    <citation type="submission" date="2017-09" db="EMBL/GenBank/DDBJ databases">
        <title>Genomics of the genus Arcobacter.</title>
        <authorList>
            <person name="Perez-Cataluna A."/>
            <person name="Figueras M.J."/>
            <person name="Salas-Masso N."/>
        </authorList>
    </citation>
    <scope>NUCLEOTIDE SEQUENCE [LARGE SCALE GENOMIC DNA]</scope>
    <source>
        <strain evidence="14 15">F156-34</strain>
    </source>
</reference>
<keyword evidence="12" id="KW-0472">Membrane</keyword>
<keyword evidence="7" id="KW-0547">Nucleotide-binding</keyword>
<evidence type="ECO:0000256" key="4">
    <source>
        <dbReference type="ARBA" id="ARBA00022553"/>
    </source>
</evidence>
<dbReference type="Proteomes" id="UP000289718">
    <property type="component" value="Unassembled WGS sequence"/>
</dbReference>
<dbReference type="InterPro" id="IPR003594">
    <property type="entry name" value="HATPase_dom"/>
</dbReference>
<evidence type="ECO:0000256" key="10">
    <source>
        <dbReference type="ARBA" id="ARBA00022989"/>
    </source>
</evidence>
<keyword evidence="11" id="KW-0902">Two-component regulatory system</keyword>
<keyword evidence="9" id="KW-0067">ATP-binding</keyword>
<comment type="subcellular location">
    <subcellularLocation>
        <location evidence="2">Membrane</location>
        <topology evidence="2">Multi-pass membrane protein</topology>
    </subcellularLocation>
</comment>
<keyword evidence="15" id="KW-1185">Reference proteome</keyword>
<dbReference type="Pfam" id="PF00512">
    <property type="entry name" value="HisKA"/>
    <property type="match status" value="1"/>
</dbReference>
<dbReference type="InterPro" id="IPR003661">
    <property type="entry name" value="HisK_dim/P_dom"/>
</dbReference>
<keyword evidence="10 12" id="KW-1133">Transmembrane helix</keyword>
<evidence type="ECO:0000256" key="7">
    <source>
        <dbReference type="ARBA" id="ARBA00022741"/>
    </source>
</evidence>
<dbReference type="PANTHER" id="PTHR45436:SF14">
    <property type="entry name" value="SENSOR PROTEIN QSEC"/>
    <property type="match status" value="1"/>
</dbReference>
<evidence type="ECO:0000256" key="12">
    <source>
        <dbReference type="SAM" id="Phobius"/>
    </source>
</evidence>
<dbReference type="PANTHER" id="PTHR45436">
    <property type="entry name" value="SENSOR HISTIDINE KINASE YKOH"/>
    <property type="match status" value="1"/>
</dbReference>
<organism evidence="14 15">
    <name type="scientific">Halarcobacter mediterraneus</name>
    <dbReference type="NCBI Taxonomy" id="2023153"/>
    <lineage>
        <taxon>Bacteria</taxon>
        <taxon>Pseudomonadati</taxon>
        <taxon>Campylobacterota</taxon>
        <taxon>Epsilonproteobacteria</taxon>
        <taxon>Campylobacterales</taxon>
        <taxon>Arcobacteraceae</taxon>
        <taxon>Halarcobacter</taxon>
    </lineage>
</organism>
<dbReference type="GO" id="GO:0005886">
    <property type="term" value="C:plasma membrane"/>
    <property type="evidence" value="ECO:0007669"/>
    <property type="project" value="TreeGrafter"/>
</dbReference>
<keyword evidence="6 12" id="KW-0812">Transmembrane</keyword>
<evidence type="ECO:0000256" key="1">
    <source>
        <dbReference type="ARBA" id="ARBA00000085"/>
    </source>
</evidence>
<keyword evidence="8 14" id="KW-0418">Kinase</keyword>
<dbReference type="AlphaFoldDB" id="A0A4Q1AYS5"/>
<dbReference type="InterPro" id="IPR005467">
    <property type="entry name" value="His_kinase_dom"/>
</dbReference>
<dbReference type="SUPFAM" id="SSF55874">
    <property type="entry name" value="ATPase domain of HSP90 chaperone/DNA topoisomerase II/histidine kinase"/>
    <property type="match status" value="1"/>
</dbReference>
<keyword evidence="5" id="KW-0808">Transferase</keyword>
<evidence type="ECO:0000256" key="9">
    <source>
        <dbReference type="ARBA" id="ARBA00022840"/>
    </source>
</evidence>
<evidence type="ECO:0000259" key="13">
    <source>
        <dbReference type="PROSITE" id="PS50109"/>
    </source>
</evidence>
<protein>
    <recommendedName>
        <fullName evidence="3">histidine kinase</fullName>
        <ecNumber evidence="3">2.7.13.3</ecNumber>
    </recommendedName>
</protein>
<comment type="catalytic activity">
    <reaction evidence="1">
        <text>ATP + protein L-histidine = ADP + protein N-phospho-L-histidine.</text>
        <dbReference type="EC" id="2.7.13.3"/>
    </reaction>
</comment>
<evidence type="ECO:0000256" key="5">
    <source>
        <dbReference type="ARBA" id="ARBA00022679"/>
    </source>
</evidence>
<evidence type="ECO:0000256" key="3">
    <source>
        <dbReference type="ARBA" id="ARBA00012438"/>
    </source>
</evidence>
<sequence>MKNLSLSLRLVILMLLVFVISSLISTSISMYQTRKSLIELFDTQLYYFAKRVSSSNIKLLLNSSSTNSLDNENHRIVEKYMSIEDDALTFSIFSTKGDMLYTDGEDSKDFILNSKVLKTYDGFYFEESDEFRIIWMLSSDKNFIVVVAQEKEYVNDLIFDTLEDLFNPWFFILPFLIITTIVLIRKELKPLNELSKELSLKNADDNSFLNENTTKELRPVIKALNSLFKKINIMIEKERRFTSNAAHELKTPLAALKIQTEVAKLSLEDKDSLLKSLDNIEIGVDRATRMVTQLLALSRVESIKDLENFSTINWVELINTTIKELKSKAEKKDISINFIYIKDYKSIKGEAFMLSLLLRNLLDNAINYNTQNTNIKIKLEKNSLSIEDDGKGVSPEVLKSIGERFIRPAGQKQIGSGLGFSIVKQIAKLHNLNITFENTSPKGFKITLFW</sequence>
<evidence type="ECO:0000256" key="6">
    <source>
        <dbReference type="ARBA" id="ARBA00022692"/>
    </source>
</evidence>
<dbReference type="SUPFAM" id="SSF47384">
    <property type="entry name" value="Homodimeric domain of signal transducing histidine kinase"/>
    <property type="match status" value="1"/>
</dbReference>
<dbReference type="CDD" id="cd00082">
    <property type="entry name" value="HisKA"/>
    <property type="match status" value="1"/>
</dbReference>
<feature type="transmembrane region" description="Helical" evidence="12">
    <location>
        <begin position="12"/>
        <end position="31"/>
    </location>
</feature>
<dbReference type="EC" id="2.7.13.3" evidence="3"/>
<dbReference type="InterPro" id="IPR036097">
    <property type="entry name" value="HisK_dim/P_sf"/>
</dbReference>
<feature type="transmembrane region" description="Helical" evidence="12">
    <location>
        <begin position="166"/>
        <end position="184"/>
    </location>
</feature>
<dbReference type="Gene3D" id="1.20.5.1040">
    <property type="entry name" value="Sensor protein qsec"/>
    <property type="match status" value="2"/>
</dbReference>
<dbReference type="InterPro" id="IPR036890">
    <property type="entry name" value="HATPase_C_sf"/>
</dbReference>
<dbReference type="OrthoDB" id="9813151at2"/>
<name>A0A4Q1AYS5_9BACT</name>
<proteinExistence type="predicted"/>